<feature type="compositionally biased region" description="Gly residues" evidence="1">
    <location>
        <begin position="854"/>
        <end position="876"/>
    </location>
</feature>
<feature type="transmembrane region" description="Helical" evidence="2">
    <location>
        <begin position="599"/>
        <end position="619"/>
    </location>
</feature>
<dbReference type="SUPFAM" id="SSF82714">
    <property type="entry name" value="Multidrug efflux transporter AcrB TolC docking domain, DN and DC subdomains"/>
    <property type="match status" value="2"/>
</dbReference>
<keyword evidence="2" id="KW-1133">Transmembrane helix</keyword>
<feature type="transmembrane region" description="Helical" evidence="2">
    <location>
        <begin position="1077"/>
        <end position="1097"/>
    </location>
</feature>
<dbReference type="Pfam" id="PF00873">
    <property type="entry name" value="ACR_tran"/>
    <property type="match status" value="3"/>
</dbReference>
<feature type="transmembrane region" description="Helical" evidence="2">
    <location>
        <begin position="1149"/>
        <end position="1169"/>
    </location>
</feature>
<dbReference type="Gene3D" id="3.30.2090.10">
    <property type="entry name" value="Multidrug efflux transporter AcrB TolC docking domain, DN and DC subdomains"/>
    <property type="match status" value="1"/>
</dbReference>
<evidence type="ECO:0000313" key="4">
    <source>
        <dbReference type="Proteomes" id="UP000243589"/>
    </source>
</evidence>
<reference evidence="3 4" key="1">
    <citation type="submission" date="2016-01" db="EMBL/GenBank/DDBJ databases">
        <title>Use of Whole Genome Sequencing to ascertain that Brevibacterium massiliense (Roux, Raoult 2009) is a later heterotypic synonym of Brevibacterium ravenspurgense (Mages 2008).</title>
        <authorList>
            <person name="Bernier A.-M."/>
            <person name="Burdz T."/>
            <person name="Huynh C."/>
            <person name="Pachecho A.L."/>
            <person name="Wiebe D."/>
            <person name="Bonner C."/>
            <person name="Bernard K."/>
        </authorList>
    </citation>
    <scope>NUCLEOTIDE SEQUENCE [LARGE SCALE GENOMIC DNA]</scope>
    <source>
        <strain evidence="3 4">CCUG56047</strain>
    </source>
</reference>
<dbReference type="RefSeq" id="WP_062021980.1">
    <property type="nucleotide sequence ID" value="NZ_LQQC01000010.1"/>
</dbReference>
<feature type="compositionally biased region" description="Low complexity" evidence="1">
    <location>
        <begin position="528"/>
        <end position="553"/>
    </location>
</feature>
<dbReference type="PRINTS" id="PR00702">
    <property type="entry name" value="ACRIFLAVINRP"/>
</dbReference>
<dbReference type="PANTHER" id="PTHR32063">
    <property type="match status" value="1"/>
</dbReference>
<feature type="transmembrane region" description="Helical" evidence="2">
    <location>
        <begin position="418"/>
        <end position="448"/>
    </location>
</feature>
<evidence type="ECO:0000256" key="1">
    <source>
        <dbReference type="SAM" id="MobiDB-lite"/>
    </source>
</evidence>
<dbReference type="SUPFAM" id="SSF82866">
    <property type="entry name" value="Multidrug efflux transporter AcrB transmembrane domain"/>
    <property type="match status" value="2"/>
</dbReference>
<dbReference type="Gene3D" id="3.30.70.1430">
    <property type="entry name" value="Multidrug efflux transporter AcrB pore domain"/>
    <property type="match status" value="1"/>
</dbReference>
<feature type="transmembrane region" description="Helical" evidence="2">
    <location>
        <begin position="381"/>
        <end position="397"/>
    </location>
</feature>
<feature type="compositionally biased region" description="Low complexity" evidence="1">
    <location>
        <begin position="946"/>
        <end position="962"/>
    </location>
</feature>
<gene>
    <name evidence="3" type="primary">swrC</name>
    <name evidence="3" type="ORF">Bravens_01534</name>
</gene>
<evidence type="ECO:0000256" key="2">
    <source>
        <dbReference type="SAM" id="Phobius"/>
    </source>
</evidence>
<accession>A0A150H910</accession>
<feature type="region of interest" description="Disordered" evidence="1">
    <location>
        <begin position="515"/>
        <end position="575"/>
    </location>
</feature>
<protein>
    <submittedName>
        <fullName evidence="3">Swarming motility protein SwrC</fullName>
    </submittedName>
</protein>
<dbReference type="GO" id="GO:0005886">
    <property type="term" value="C:plasma membrane"/>
    <property type="evidence" value="ECO:0007669"/>
    <property type="project" value="TreeGrafter"/>
</dbReference>
<keyword evidence="2" id="KW-0812">Transmembrane</keyword>
<organism evidence="3 4">
    <name type="scientific">Brevibacterium ravenspurgense</name>
    <dbReference type="NCBI Taxonomy" id="479117"/>
    <lineage>
        <taxon>Bacteria</taxon>
        <taxon>Bacillati</taxon>
        <taxon>Actinomycetota</taxon>
        <taxon>Actinomycetes</taxon>
        <taxon>Micrococcales</taxon>
        <taxon>Brevibacteriaceae</taxon>
        <taxon>Brevibacterium</taxon>
    </lineage>
</organism>
<dbReference type="EMBL" id="LQQC01000010">
    <property type="protein sequence ID" value="KXZ58485.1"/>
    <property type="molecule type" value="Genomic_DNA"/>
</dbReference>
<dbReference type="PATRIC" id="fig|479117.4.peg.1521"/>
<dbReference type="InterPro" id="IPR027463">
    <property type="entry name" value="AcrB_DN_DC_subdom"/>
</dbReference>
<keyword evidence="2" id="KW-0472">Membrane</keyword>
<sequence>MKTLTRLSLKNRALIGLITVVAVMFGFIATAQLKRELFPAFELPQAVISAQYPGASPEAVESEVTDIIESAISGSESVESVSSTSSSGSSEVTAEVAYGTSSDDIVRELEGAIAKVKEQLPDEVDPVVFSGALDEFPVVVISVASDGDKEKLADDLNSVVVPELKKLAGVRAAAVSGADVKQVNITVDQEKVKDKGVSVDEIAGVLQANGVAASAGEIEGDNGDAPVEVGVRITNLDQIRDLQVTGKDGPLKLSEVAEIKQVPAPVESISRTNGKESLTLAVTKTPDANTVDVANAVHDALPKLQDKVRGNPEFTTVFDQAPFIQQSIDDLVHEGVLGLVFAVLVILVFLLSVRATIITAISIPLSLLLTMIGLWQTGYSLNMLTLSALTISIGRVVDDSIVVIEAIRRRHTMGGTKFSNILAAVGEVAGAITASTLTTVAVFLPLVFVSGQTGELFRPFALTTSIALLASLLVALTIVPVLAFWFLHARESKVRLNRAQKKEIAARRKEGLRGLKAERKERRRAGKKGAAAAETAEVAPAARVTSTSSATPEAEAESADAVSPDAESEIDELEGLRSPVTRLQKTYTPVIGWTVRHPVITLVASVLVLVLTLGLVPLLKTDFLGDMGSDTLNASQKFPAGVGLEEAGKIAEPVEKDILATEGVEDLSFTVGSSEFDMGGASGSGRLNGTYLINLSEGASADEVSQRLTEKFKDMDPDKSGSFEVMDNSGPGGSTIDITLTANDTEALKKSAEKLTKKLEKTDGVKKVDNSLRAVGDVIHVDVKRKKAAEYGLSEAQLGQIVTRAINGQIIGQVVLDDVTNSVYLFDGNAETISDLEDIELTVMVMPDGSPVTGGAGAAGGAGGAGGAGRPMGGGRVAEPASKPSDGPGLGSNPGSTDQPQQPNPGDEGGEGGQQQAPREPGQEGGQQPQAPGDGGQAPGDGGQMPDGQMPQQPQMPEMPQMPEVPEPPQPQEKTIKLSEIANITQEKTAPVISHSDGLRSVTVSATPDGDDLGAVSAAVQKAVDDTQLEPGVSQDTGGVSAEQEDAFKQLGLAMLAAILIVFIILVATFRSLLQPFILLVSIPFAATGSILALLITNTPMGLTAMIGMLMLIGIVVTNAIVLIDLINRFRAHGADLKTAVFHGARLRYRPIIMTALATIFALTPMAMGLTGGGVFVSKPLALAVIGGLVSSTMLTLILVPVLYELLEGFKERRAEKRAVKDGARAAVIDKAEAEATGEAEAQAEAQAGADGQSVGADSQVVGVAAGQAAGASGPANDDRPTQPMPAAKPETGGDDQR</sequence>
<feature type="transmembrane region" description="Helical" evidence="2">
    <location>
        <begin position="12"/>
        <end position="33"/>
    </location>
</feature>
<feature type="compositionally biased region" description="Gly residues" evidence="1">
    <location>
        <begin position="933"/>
        <end position="945"/>
    </location>
</feature>
<dbReference type="PANTHER" id="PTHR32063:SF0">
    <property type="entry name" value="SWARMING MOTILITY PROTEIN SWRC"/>
    <property type="match status" value="1"/>
</dbReference>
<feature type="transmembrane region" description="Helical" evidence="2">
    <location>
        <begin position="1051"/>
        <end position="1070"/>
    </location>
</feature>
<dbReference type="SUPFAM" id="SSF82693">
    <property type="entry name" value="Multidrug efflux transporter AcrB pore domain, PN1, PN2, PC1 and PC2 subdomains"/>
    <property type="match status" value="2"/>
</dbReference>
<feature type="transmembrane region" description="Helical" evidence="2">
    <location>
        <begin position="460"/>
        <end position="487"/>
    </location>
</feature>
<feature type="transmembrane region" description="Helical" evidence="2">
    <location>
        <begin position="1103"/>
        <end position="1128"/>
    </location>
</feature>
<dbReference type="Gene3D" id="1.20.1640.10">
    <property type="entry name" value="Multidrug efflux transporter AcrB transmembrane domain"/>
    <property type="match status" value="2"/>
</dbReference>
<feature type="region of interest" description="Disordered" evidence="1">
    <location>
        <begin position="854"/>
        <end position="972"/>
    </location>
</feature>
<feature type="transmembrane region" description="Helical" evidence="2">
    <location>
        <begin position="357"/>
        <end position="375"/>
    </location>
</feature>
<feature type="transmembrane region" description="Helical" evidence="2">
    <location>
        <begin position="331"/>
        <end position="350"/>
    </location>
</feature>
<evidence type="ECO:0000313" key="3">
    <source>
        <dbReference type="EMBL" id="KXZ58485.1"/>
    </source>
</evidence>
<feature type="region of interest" description="Disordered" evidence="1">
    <location>
        <begin position="1266"/>
        <end position="1298"/>
    </location>
</feature>
<name>A0A150H910_9MICO</name>
<comment type="caution">
    <text evidence="3">The sequence shown here is derived from an EMBL/GenBank/DDBJ whole genome shotgun (WGS) entry which is preliminary data.</text>
</comment>
<proteinExistence type="predicted"/>
<dbReference type="GO" id="GO:0042910">
    <property type="term" value="F:xenobiotic transmembrane transporter activity"/>
    <property type="evidence" value="ECO:0007669"/>
    <property type="project" value="TreeGrafter"/>
</dbReference>
<keyword evidence="4" id="KW-1185">Reference proteome</keyword>
<feature type="compositionally biased region" description="Low complexity" evidence="1">
    <location>
        <begin position="914"/>
        <end position="932"/>
    </location>
</feature>
<feature type="transmembrane region" description="Helical" evidence="2">
    <location>
        <begin position="1181"/>
        <end position="1204"/>
    </location>
</feature>
<dbReference type="InterPro" id="IPR001036">
    <property type="entry name" value="Acrflvin-R"/>
</dbReference>
<dbReference type="Proteomes" id="UP000243589">
    <property type="component" value="Unassembled WGS sequence"/>
</dbReference>